<feature type="transmembrane region" description="Helical" evidence="7">
    <location>
        <begin position="179"/>
        <end position="196"/>
    </location>
</feature>
<keyword evidence="4 7" id="KW-1133">Transmembrane helix</keyword>
<reference evidence="8" key="1">
    <citation type="submission" date="2022-10" db="EMBL/GenBank/DDBJ databases">
        <title>Rhodococcus sp.75.</title>
        <authorList>
            <person name="Sun M."/>
        </authorList>
    </citation>
    <scope>NUCLEOTIDE SEQUENCE</scope>
    <source>
        <strain evidence="8">75</strain>
    </source>
</reference>
<keyword evidence="5 7" id="KW-0472">Membrane</keyword>
<comment type="subcellular location">
    <subcellularLocation>
        <location evidence="6">Cell membrane</location>
        <topology evidence="6">Multi-pass membrane protein</topology>
    </subcellularLocation>
    <subcellularLocation>
        <location evidence="1">Membrane</location>
        <topology evidence="1">Multi-pass membrane protein</topology>
    </subcellularLocation>
</comment>
<evidence type="ECO:0000256" key="2">
    <source>
        <dbReference type="ARBA" id="ARBA00008034"/>
    </source>
</evidence>
<feature type="transmembrane region" description="Helical" evidence="7">
    <location>
        <begin position="231"/>
        <end position="251"/>
    </location>
</feature>
<evidence type="ECO:0000256" key="1">
    <source>
        <dbReference type="ARBA" id="ARBA00004141"/>
    </source>
</evidence>
<feature type="transmembrane region" description="Helical" evidence="7">
    <location>
        <begin position="257"/>
        <end position="275"/>
    </location>
</feature>
<keyword evidence="6" id="KW-0813">Transport</keyword>
<name>A0ABY6NZA3_9NOCA</name>
<dbReference type="SUPFAM" id="SSF81345">
    <property type="entry name" value="ABC transporter involved in vitamin B12 uptake, BtuC"/>
    <property type="match status" value="1"/>
</dbReference>
<evidence type="ECO:0000313" key="9">
    <source>
        <dbReference type="Proteomes" id="UP001164965"/>
    </source>
</evidence>
<comment type="similarity">
    <text evidence="2 6">Belongs to the ABC-3 integral membrane protein family.</text>
</comment>
<dbReference type="Pfam" id="PF00950">
    <property type="entry name" value="ABC-3"/>
    <property type="match status" value="1"/>
</dbReference>
<organism evidence="8 9">
    <name type="scientific">Rhodococcus antarcticus</name>
    <dbReference type="NCBI Taxonomy" id="2987751"/>
    <lineage>
        <taxon>Bacteria</taxon>
        <taxon>Bacillati</taxon>
        <taxon>Actinomycetota</taxon>
        <taxon>Actinomycetes</taxon>
        <taxon>Mycobacteriales</taxon>
        <taxon>Nocardiaceae</taxon>
        <taxon>Rhodococcus</taxon>
    </lineage>
</organism>
<dbReference type="Proteomes" id="UP001164965">
    <property type="component" value="Chromosome"/>
</dbReference>
<keyword evidence="9" id="KW-1185">Reference proteome</keyword>
<dbReference type="EMBL" id="CP110615">
    <property type="protein sequence ID" value="UZJ24732.1"/>
    <property type="molecule type" value="Genomic_DNA"/>
</dbReference>
<evidence type="ECO:0000256" key="3">
    <source>
        <dbReference type="ARBA" id="ARBA00022692"/>
    </source>
</evidence>
<dbReference type="Gene3D" id="1.10.3470.10">
    <property type="entry name" value="ABC transporter involved in vitamin B12 uptake, BtuC"/>
    <property type="match status" value="1"/>
</dbReference>
<dbReference type="PANTHER" id="PTHR30477:SF0">
    <property type="entry name" value="METAL TRANSPORT SYSTEM MEMBRANE PROTEIN TM_0125-RELATED"/>
    <property type="match status" value="1"/>
</dbReference>
<dbReference type="PANTHER" id="PTHR30477">
    <property type="entry name" value="ABC-TRANSPORTER METAL-BINDING PROTEIN"/>
    <property type="match status" value="1"/>
</dbReference>
<evidence type="ECO:0000256" key="4">
    <source>
        <dbReference type="ARBA" id="ARBA00022989"/>
    </source>
</evidence>
<accession>A0ABY6NZA3</accession>
<sequence>MSGGPPLADLLDMAFMRHALLAGIPVAALSGFVGWFMVLRSQVFTGDALSHVAFTGALGSLALGVSPQLGLLVCTVVVGVGLGLLGGRGRADDVVIGTVFAWVLGLGVLALSVYTASAAGTTAGSAGISVLFGSIFGLSASAAWTAAGVSAGLVLLLAVLARPLLFASLDEAVAAARGVPVRALGLVFLAVVGATAAQATQAVGALLLLGLLAAPAGAARRLTDRPYVGMVLATGISVASMVLGLLASYVLPQVPPSFGILAVAALAYGLSPLAGRVRRRVGRSPQVVHAGS</sequence>
<evidence type="ECO:0000256" key="7">
    <source>
        <dbReference type="SAM" id="Phobius"/>
    </source>
</evidence>
<evidence type="ECO:0000256" key="6">
    <source>
        <dbReference type="RuleBase" id="RU003943"/>
    </source>
</evidence>
<protein>
    <submittedName>
        <fullName evidence="8">Metal ABC transporter permease</fullName>
    </submittedName>
</protein>
<proteinExistence type="inferred from homology"/>
<dbReference type="InterPro" id="IPR001626">
    <property type="entry name" value="ABC_TroCD"/>
</dbReference>
<evidence type="ECO:0000313" key="8">
    <source>
        <dbReference type="EMBL" id="UZJ24732.1"/>
    </source>
</evidence>
<evidence type="ECO:0000256" key="5">
    <source>
        <dbReference type="ARBA" id="ARBA00023136"/>
    </source>
</evidence>
<gene>
    <name evidence="8" type="ORF">RHODO2019_16735</name>
</gene>
<feature type="transmembrane region" description="Helical" evidence="7">
    <location>
        <begin position="202"/>
        <end position="219"/>
    </location>
</feature>
<feature type="transmembrane region" description="Helical" evidence="7">
    <location>
        <begin position="126"/>
        <end position="159"/>
    </location>
</feature>
<feature type="transmembrane region" description="Helical" evidence="7">
    <location>
        <begin position="20"/>
        <end position="39"/>
    </location>
</feature>
<keyword evidence="3 6" id="KW-0812">Transmembrane</keyword>
<feature type="transmembrane region" description="Helical" evidence="7">
    <location>
        <begin position="94"/>
        <end position="114"/>
    </location>
</feature>
<dbReference type="InterPro" id="IPR037294">
    <property type="entry name" value="ABC_BtuC-like"/>
</dbReference>
<dbReference type="RefSeq" id="WP_265382838.1">
    <property type="nucleotide sequence ID" value="NZ_CP110615.1"/>
</dbReference>